<dbReference type="EMBL" id="ML208262">
    <property type="protein sequence ID" value="TFK75727.1"/>
    <property type="molecule type" value="Genomic_DNA"/>
</dbReference>
<name>A0ACD3BFD6_9AGAR</name>
<sequence>MTARDFTNTHDSFQTDTLTPRRRRSHSTASSKSPPPAVGKRSPSPRIAFTATTIATDAKSVKNITRKVIRRLEELGHPADMLEVDGEYLEEKEDQVEVERALDGGNGGAPPYLNGRAQPHHTNGVANGHAKAALSKDSIPPMAESPQQKKVDWEIPRKLLHSSIGFLSLYLYLSEGDPKIVTLVLWTALAIIIPADILRLNYPPFARLYERMLGFLMRESEKNSTNGVIWYILGVNFVLTFYPRDLAMVSILILSWADTTASTVGRMFGSRTPRLPPRLPFLRLPLAPRKSLAGFLAASVTGACIAVGFWGWLAPLRPGLDSEDLSWTWDAGVRAVTGLEAVGLTGLGSALGHFSSGGWKGLAAIGAVAGIVSGVAEALDLGSLDDNLTLPIISGGCILGFMKFVGLFSS</sequence>
<evidence type="ECO:0000313" key="1">
    <source>
        <dbReference type="EMBL" id="TFK75727.1"/>
    </source>
</evidence>
<organism evidence="1 2">
    <name type="scientific">Pluteus cervinus</name>
    <dbReference type="NCBI Taxonomy" id="181527"/>
    <lineage>
        <taxon>Eukaryota</taxon>
        <taxon>Fungi</taxon>
        <taxon>Dikarya</taxon>
        <taxon>Basidiomycota</taxon>
        <taxon>Agaricomycotina</taxon>
        <taxon>Agaricomycetes</taxon>
        <taxon>Agaricomycetidae</taxon>
        <taxon>Agaricales</taxon>
        <taxon>Pluteineae</taxon>
        <taxon>Pluteaceae</taxon>
        <taxon>Pluteus</taxon>
    </lineage>
</organism>
<accession>A0ACD3BFD6</accession>
<protein>
    <submittedName>
        <fullName evidence="1">Uncharacterized protein</fullName>
    </submittedName>
</protein>
<keyword evidence="2" id="KW-1185">Reference proteome</keyword>
<reference evidence="1 2" key="1">
    <citation type="journal article" date="2019" name="Nat. Ecol. Evol.">
        <title>Megaphylogeny resolves global patterns of mushroom evolution.</title>
        <authorList>
            <person name="Varga T."/>
            <person name="Krizsan K."/>
            <person name="Foldi C."/>
            <person name="Dima B."/>
            <person name="Sanchez-Garcia M."/>
            <person name="Sanchez-Ramirez S."/>
            <person name="Szollosi G.J."/>
            <person name="Szarkandi J.G."/>
            <person name="Papp V."/>
            <person name="Albert L."/>
            <person name="Andreopoulos W."/>
            <person name="Angelini C."/>
            <person name="Antonin V."/>
            <person name="Barry K.W."/>
            <person name="Bougher N.L."/>
            <person name="Buchanan P."/>
            <person name="Buyck B."/>
            <person name="Bense V."/>
            <person name="Catcheside P."/>
            <person name="Chovatia M."/>
            <person name="Cooper J."/>
            <person name="Damon W."/>
            <person name="Desjardin D."/>
            <person name="Finy P."/>
            <person name="Geml J."/>
            <person name="Haridas S."/>
            <person name="Hughes K."/>
            <person name="Justo A."/>
            <person name="Karasinski D."/>
            <person name="Kautmanova I."/>
            <person name="Kiss B."/>
            <person name="Kocsube S."/>
            <person name="Kotiranta H."/>
            <person name="LaButti K.M."/>
            <person name="Lechner B.E."/>
            <person name="Liimatainen K."/>
            <person name="Lipzen A."/>
            <person name="Lukacs Z."/>
            <person name="Mihaltcheva S."/>
            <person name="Morgado L.N."/>
            <person name="Niskanen T."/>
            <person name="Noordeloos M.E."/>
            <person name="Ohm R.A."/>
            <person name="Ortiz-Santana B."/>
            <person name="Ovrebo C."/>
            <person name="Racz N."/>
            <person name="Riley R."/>
            <person name="Savchenko A."/>
            <person name="Shiryaev A."/>
            <person name="Soop K."/>
            <person name="Spirin V."/>
            <person name="Szebenyi C."/>
            <person name="Tomsovsky M."/>
            <person name="Tulloss R.E."/>
            <person name="Uehling J."/>
            <person name="Grigoriev I.V."/>
            <person name="Vagvolgyi C."/>
            <person name="Papp T."/>
            <person name="Martin F.M."/>
            <person name="Miettinen O."/>
            <person name="Hibbett D.S."/>
            <person name="Nagy L.G."/>
        </authorList>
    </citation>
    <scope>NUCLEOTIDE SEQUENCE [LARGE SCALE GENOMIC DNA]</scope>
    <source>
        <strain evidence="1 2">NL-1719</strain>
    </source>
</reference>
<proteinExistence type="predicted"/>
<dbReference type="Proteomes" id="UP000308600">
    <property type="component" value="Unassembled WGS sequence"/>
</dbReference>
<gene>
    <name evidence="1" type="ORF">BDN72DRAFT_832077</name>
</gene>
<evidence type="ECO:0000313" key="2">
    <source>
        <dbReference type="Proteomes" id="UP000308600"/>
    </source>
</evidence>